<reference evidence="2 3" key="1">
    <citation type="submission" date="2021-06" db="EMBL/GenBank/DDBJ databases">
        <title>Caerostris extrusa draft genome.</title>
        <authorList>
            <person name="Kono N."/>
            <person name="Arakawa K."/>
        </authorList>
    </citation>
    <scope>NUCLEOTIDE SEQUENCE [LARGE SCALE GENOMIC DNA]</scope>
</reference>
<evidence type="ECO:0000313" key="2">
    <source>
        <dbReference type="EMBL" id="GIY32376.1"/>
    </source>
</evidence>
<proteinExistence type="predicted"/>
<feature type="region of interest" description="Disordered" evidence="1">
    <location>
        <begin position="1"/>
        <end position="21"/>
    </location>
</feature>
<comment type="caution">
    <text evidence="2">The sequence shown here is derived from an EMBL/GenBank/DDBJ whole genome shotgun (WGS) entry which is preliminary data.</text>
</comment>
<dbReference type="EMBL" id="BPLR01009497">
    <property type="protein sequence ID" value="GIY32376.1"/>
    <property type="molecule type" value="Genomic_DNA"/>
</dbReference>
<evidence type="ECO:0000313" key="3">
    <source>
        <dbReference type="Proteomes" id="UP001054945"/>
    </source>
</evidence>
<gene>
    <name evidence="2" type="ORF">CEXT_534811</name>
</gene>
<accession>A0AAV4SGT0</accession>
<protein>
    <submittedName>
        <fullName evidence="2">Uncharacterized protein</fullName>
    </submittedName>
</protein>
<evidence type="ECO:0000256" key="1">
    <source>
        <dbReference type="SAM" id="MobiDB-lite"/>
    </source>
</evidence>
<feature type="region of interest" description="Disordered" evidence="1">
    <location>
        <begin position="54"/>
        <end position="74"/>
    </location>
</feature>
<name>A0AAV4SGT0_CAEEX</name>
<organism evidence="2 3">
    <name type="scientific">Caerostris extrusa</name>
    <name type="common">Bark spider</name>
    <name type="synonym">Caerostris bankana</name>
    <dbReference type="NCBI Taxonomy" id="172846"/>
    <lineage>
        <taxon>Eukaryota</taxon>
        <taxon>Metazoa</taxon>
        <taxon>Ecdysozoa</taxon>
        <taxon>Arthropoda</taxon>
        <taxon>Chelicerata</taxon>
        <taxon>Arachnida</taxon>
        <taxon>Araneae</taxon>
        <taxon>Araneomorphae</taxon>
        <taxon>Entelegynae</taxon>
        <taxon>Araneoidea</taxon>
        <taxon>Araneidae</taxon>
        <taxon>Caerostris</taxon>
    </lineage>
</organism>
<keyword evidence="3" id="KW-1185">Reference proteome</keyword>
<feature type="compositionally biased region" description="Basic residues" evidence="1">
    <location>
        <begin position="55"/>
        <end position="69"/>
    </location>
</feature>
<dbReference type="Proteomes" id="UP001054945">
    <property type="component" value="Unassembled WGS sequence"/>
</dbReference>
<sequence>MKLTENNKKRQTSVRKQYPEHKFLSAQIPGDVMKCRQFHSCPSPERKARSCFIKIQKRKKRERGKKKGKNGAAEEEGDLLFDCWAQWKAPK</sequence>
<dbReference type="AlphaFoldDB" id="A0AAV4SGT0"/>